<proteinExistence type="predicted"/>
<accession>A0A7J3ZJY9</accession>
<organism evidence="2">
    <name type="scientific">Fervidicoccus fontis</name>
    <dbReference type="NCBI Taxonomy" id="683846"/>
    <lineage>
        <taxon>Archaea</taxon>
        <taxon>Thermoproteota</taxon>
        <taxon>Thermoprotei</taxon>
        <taxon>Fervidicoccales</taxon>
        <taxon>Fervidicoccaceae</taxon>
        <taxon>Fervidicoccus</taxon>
    </lineage>
</organism>
<dbReference type="PANTHER" id="PTHR47917">
    <property type="match status" value="1"/>
</dbReference>
<dbReference type="Gene3D" id="3.90.1660.10">
    <property type="entry name" value="CofE-like domain"/>
    <property type="match status" value="1"/>
</dbReference>
<dbReference type="InterPro" id="IPR002847">
    <property type="entry name" value="F420-0_gamma-glut_ligase-dom"/>
</dbReference>
<protein>
    <submittedName>
        <fullName evidence="2">F420-dependent oxidoreductase</fullName>
    </submittedName>
</protein>
<reference evidence="2" key="1">
    <citation type="journal article" date="2020" name="mSystems">
        <title>Genome- and Community-Level Interaction Insights into Carbon Utilization and Element Cycling Functions of Hydrothermarchaeota in Hydrothermal Sediment.</title>
        <authorList>
            <person name="Zhou Z."/>
            <person name="Liu Y."/>
            <person name="Xu W."/>
            <person name="Pan J."/>
            <person name="Luo Z.H."/>
            <person name="Li M."/>
        </authorList>
    </citation>
    <scope>NUCLEOTIDE SEQUENCE [LARGE SCALE GENOMIC DNA]</scope>
    <source>
        <strain evidence="2">SpSt-1116</strain>
    </source>
</reference>
<dbReference type="AlphaFoldDB" id="A0A7J3ZJY9"/>
<sequence length="326" mass="35402">MALCRIASPRQIFNAAQSQKEPGGSLSNQVTLYGLKMPIIEEKADLVSLIVDSARSANVGLEDRDVLALTTKIVSKALGLLVALSEVKPSKRALGLSKKTGADARFLEVLLRESDDTIAAVPIKKMVEKGLVDFKGVSRSPEKVLRALDIYPTLFITSREGTLWSNSGLDSSNHPPGVVSMPPRNADKIAKSISLEIKRRVGKSVAVVLCDTEIFLEGSLDLARGSYGIRPVTPNFGEEDLYGKPKFGGVDHLAHEVCCAAALLMRQTGEGIPAVLVRGLEYEWCDCGLRDYKVTSVAMLKGIVWEVFKHTLRVLGVRHALRLLLA</sequence>
<evidence type="ECO:0000313" key="2">
    <source>
        <dbReference type="EMBL" id="HHQ80407.1"/>
    </source>
</evidence>
<dbReference type="Gene3D" id="3.30.1330.100">
    <property type="entry name" value="CofE-like"/>
    <property type="match status" value="1"/>
</dbReference>
<gene>
    <name evidence="2" type="ORF">ENM78_02950</name>
</gene>
<dbReference type="EMBL" id="DRZC01000035">
    <property type="protein sequence ID" value="HHQ80407.1"/>
    <property type="molecule type" value="Genomic_DNA"/>
</dbReference>
<dbReference type="SUPFAM" id="SSF144010">
    <property type="entry name" value="CofE-like"/>
    <property type="match status" value="1"/>
</dbReference>
<dbReference type="PANTHER" id="PTHR47917:SF1">
    <property type="entry name" value="COENZYME F420:L-GLUTAMATE LIGASE"/>
    <property type="match status" value="1"/>
</dbReference>
<dbReference type="GO" id="GO:0052618">
    <property type="term" value="F:coenzyme F420-0:L-glutamate ligase activity"/>
    <property type="evidence" value="ECO:0007669"/>
    <property type="project" value="TreeGrafter"/>
</dbReference>
<name>A0A7J3ZJY9_9CREN</name>
<evidence type="ECO:0000259" key="1">
    <source>
        <dbReference type="Pfam" id="PF01996"/>
    </source>
</evidence>
<dbReference type="Pfam" id="PF01996">
    <property type="entry name" value="F420_ligase"/>
    <property type="match status" value="1"/>
</dbReference>
<feature type="domain" description="Coenzyme F420:L-glutamate ligase-like" evidence="1">
    <location>
        <begin position="34"/>
        <end position="279"/>
    </location>
</feature>
<comment type="caution">
    <text evidence="2">The sequence shown here is derived from an EMBL/GenBank/DDBJ whole genome shotgun (WGS) entry which is preliminary data.</text>
</comment>